<reference evidence="3 4" key="1">
    <citation type="submission" date="2017-02" db="EMBL/GenBank/DDBJ databases">
        <title>Complete genome sequences of Mycobacterium kansasii strains isolated from rhesus macaques.</title>
        <authorList>
            <person name="Panda A."/>
            <person name="Nagaraj S."/>
            <person name="Zhao X."/>
            <person name="Tettelin H."/>
            <person name="Detolla L.J."/>
        </authorList>
    </citation>
    <scope>NUCLEOTIDE SEQUENCE [LARGE SCALE GENOMIC DNA]</scope>
    <source>
        <strain evidence="2 3">11-3469</strain>
        <strain evidence="1 4">11-3813</strain>
    </source>
</reference>
<dbReference type="Proteomes" id="UP000188532">
    <property type="component" value="Unassembled WGS sequence"/>
</dbReference>
<evidence type="ECO:0000313" key="1">
    <source>
        <dbReference type="EMBL" id="OOK65648.1"/>
    </source>
</evidence>
<sequence>MFHAQKLIVETQVARAKFAFRCAPISGVLAVSTAIPNHLVNRFETKPS</sequence>
<dbReference type="EMBL" id="MVBN01000009">
    <property type="protein sequence ID" value="OOK66827.1"/>
    <property type="molecule type" value="Genomic_DNA"/>
</dbReference>
<evidence type="ECO:0000313" key="2">
    <source>
        <dbReference type="EMBL" id="OOK66827.1"/>
    </source>
</evidence>
<dbReference type="Proteomes" id="UP000189229">
    <property type="component" value="Unassembled WGS sequence"/>
</dbReference>
<name>A0A1V3WIN0_MYCKA</name>
<gene>
    <name evidence="2" type="ORF">BZL29_7170</name>
    <name evidence="1" type="ORF">BZL30_8610</name>
</gene>
<dbReference type="AlphaFoldDB" id="A0A1V3WIN0"/>
<comment type="caution">
    <text evidence="2">The sequence shown here is derived from an EMBL/GenBank/DDBJ whole genome shotgun (WGS) entry which is preliminary data.</text>
</comment>
<organism evidence="2 3">
    <name type="scientific">Mycobacterium kansasii</name>
    <dbReference type="NCBI Taxonomy" id="1768"/>
    <lineage>
        <taxon>Bacteria</taxon>
        <taxon>Bacillati</taxon>
        <taxon>Actinomycetota</taxon>
        <taxon>Actinomycetes</taxon>
        <taxon>Mycobacteriales</taxon>
        <taxon>Mycobacteriaceae</taxon>
        <taxon>Mycobacterium</taxon>
    </lineage>
</organism>
<evidence type="ECO:0000313" key="4">
    <source>
        <dbReference type="Proteomes" id="UP000189229"/>
    </source>
</evidence>
<proteinExistence type="predicted"/>
<dbReference type="EMBL" id="MVBM01000010">
    <property type="protein sequence ID" value="OOK65648.1"/>
    <property type="molecule type" value="Genomic_DNA"/>
</dbReference>
<evidence type="ECO:0000313" key="3">
    <source>
        <dbReference type="Proteomes" id="UP000188532"/>
    </source>
</evidence>
<protein>
    <submittedName>
        <fullName evidence="2">Uncharacterized protein</fullName>
    </submittedName>
</protein>
<accession>A0A1V3WIN0</accession>